<protein>
    <recommendedName>
        <fullName evidence="8">EccD-like transmembrane domain-containing protein</fullName>
    </recommendedName>
</protein>
<feature type="transmembrane region" description="Helical" evidence="7">
    <location>
        <begin position="266"/>
        <end position="286"/>
    </location>
</feature>
<keyword evidence="3" id="KW-1003">Cell membrane</keyword>
<proteinExistence type="inferred from homology"/>
<name>A0A8J4DJ73_9ACTN</name>
<evidence type="ECO:0000256" key="6">
    <source>
        <dbReference type="ARBA" id="ARBA00023136"/>
    </source>
</evidence>
<feature type="transmembrane region" description="Helical" evidence="7">
    <location>
        <begin position="374"/>
        <end position="392"/>
    </location>
</feature>
<evidence type="ECO:0000313" key="9">
    <source>
        <dbReference type="EMBL" id="GIJ03059.1"/>
    </source>
</evidence>
<evidence type="ECO:0000256" key="7">
    <source>
        <dbReference type="SAM" id="Phobius"/>
    </source>
</evidence>
<feature type="transmembrane region" description="Helical" evidence="7">
    <location>
        <begin position="435"/>
        <end position="462"/>
    </location>
</feature>
<gene>
    <name evidence="9" type="ORF">Sya03_24110</name>
</gene>
<dbReference type="Gene3D" id="3.10.20.90">
    <property type="entry name" value="Phosphatidylinositol 3-kinase Catalytic Subunit, Chain A, domain 1"/>
    <property type="match status" value="1"/>
</dbReference>
<feature type="transmembrane region" description="Helical" evidence="7">
    <location>
        <begin position="208"/>
        <end position="226"/>
    </location>
</feature>
<comment type="similarity">
    <text evidence="2">Belongs to the EccD/Snm4 family.</text>
</comment>
<feature type="transmembrane region" description="Helical" evidence="7">
    <location>
        <begin position="175"/>
        <end position="196"/>
    </location>
</feature>
<evidence type="ECO:0000256" key="3">
    <source>
        <dbReference type="ARBA" id="ARBA00022475"/>
    </source>
</evidence>
<dbReference type="RefSeq" id="WP_203938350.1">
    <property type="nucleotide sequence ID" value="NZ_BAAAGJ010000005.1"/>
</dbReference>
<feature type="transmembrane region" description="Helical" evidence="7">
    <location>
        <begin position="149"/>
        <end position="168"/>
    </location>
</feature>
<evidence type="ECO:0000256" key="5">
    <source>
        <dbReference type="ARBA" id="ARBA00022989"/>
    </source>
</evidence>
<evidence type="ECO:0000256" key="1">
    <source>
        <dbReference type="ARBA" id="ARBA00004651"/>
    </source>
</evidence>
<keyword evidence="5 7" id="KW-1133">Transmembrane helix</keyword>
<dbReference type="GO" id="GO:0005886">
    <property type="term" value="C:plasma membrane"/>
    <property type="evidence" value="ECO:0007669"/>
    <property type="project" value="UniProtKB-SubCell"/>
</dbReference>
<dbReference type="Proteomes" id="UP000652013">
    <property type="component" value="Unassembled WGS sequence"/>
</dbReference>
<comment type="subcellular location">
    <subcellularLocation>
        <location evidence="1">Cell membrane</location>
        <topology evidence="1">Multi-pass membrane protein</topology>
    </subcellularLocation>
</comment>
<feature type="transmembrane region" description="Helical" evidence="7">
    <location>
        <begin position="404"/>
        <end position="423"/>
    </location>
</feature>
<feature type="transmembrane region" description="Helical" evidence="7">
    <location>
        <begin position="124"/>
        <end position="143"/>
    </location>
</feature>
<dbReference type="PIRSF" id="PIRSF017804">
    <property type="entry name" value="Secretion_EccD1"/>
    <property type="match status" value="1"/>
</dbReference>
<organism evidence="9 10">
    <name type="scientific">Spirilliplanes yamanashiensis</name>
    <dbReference type="NCBI Taxonomy" id="42233"/>
    <lineage>
        <taxon>Bacteria</taxon>
        <taxon>Bacillati</taxon>
        <taxon>Actinomycetota</taxon>
        <taxon>Actinomycetes</taxon>
        <taxon>Micromonosporales</taxon>
        <taxon>Micromonosporaceae</taxon>
        <taxon>Spirilliplanes</taxon>
    </lineage>
</organism>
<comment type="caution">
    <text evidence="9">The sequence shown here is derived from an EMBL/GenBank/DDBJ whole genome shotgun (WGS) entry which is preliminary data.</text>
</comment>
<dbReference type="InterPro" id="IPR044049">
    <property type="entry name" value="EccD_transm"/>
</dbReference>
<evidence type="ECO:0000259" key="8">
    <source>
        <dbReference type="Pfam" id="PF19053"/>
    </source>
</evidence>
<feature type="transmembrane region" description="Helical" evidence="7">
    <location>
        <begin position="325"/>
        <end position="345"/>
    </location>
</feature>
<evidence type="ECO:0000313" key="10">
    <source>
        <dbReference type="Proteomes" id="UP000652013"/>
    </source>
</evidence>
<dbReference type="Pfam" id="PF19053">
    <property type="entry name" value="EccD"/>
    <property type="match status" value="1"/>
</dbReference>
<feature type="transmembrane region" description="Helical" evidence="7">
    <location>
        <begin position="233"/>
        <end position="254"/>
    </location>
</feature>
<reference evidence="9" key="1">
    <citation type="submission" date="2021-01" db="EMBL/GenBank/DDBJ databases">
        <title>Whole genome shotgun sequence of Spirilliplanes yamanashiensis NBRC 15828.</title>
        <authorList>
            <person name="Komaki H."/>
            <person name="Tamura T."/>
        </authorList>
    </citation>
    <scope>NUCLEOTIDE SEQUENCE</scope>
    <source>
        <strain evidence="9">NBRC 15828</strain>
    </source>
</reference>
<accession>A0A8J4DJ73</accession>
<sequence>MGTTLDSEVCRITVVGPDRRVDLAVPVSSTVASLMPVLLAHTADQSAVDATLPSTAWALQRLGGEPFDQAENPRSLDWLEGETFHLRPSAEALPALDYDDLAEGIAETVNRRGDRWQPSYRRHLFIGVTGFVLAVVAALLFWYGHALAFDVTGLALGVVFVPASVLFARYAADGAMAVLFGVAACCFVAVAAVNLVDGDPGGVLLREHANIAAAAAMVVAVLLTVLQRLWAPALLYSPFLVLATAAVVVIGFFWLRSAYTLDGPAAAAPIASAVFAFVIFAPNLVLRAARLRGPQLPKTGEELQYDIEPHQAGEVQARADEAHNFLTAVVVCACLVLPVLCWNVLAHDGWVSSTFVLMLSSALLLRARVFMGLVQRVALTVAGCAGYTMLIAESARDADPGRLAQLLGLLAVVLAATVMAALRPWPRRLLPIWEFIARILDVVTALAVLPLALQLMGVYAWARGLGG</sequence>
<dbReference type="AlphaFoldDB" id="A0A8J4DJ73"/>
<dbReference type="Pfam" id="PF08817">
    <property type="entry name" value="YukD"/>
    <property type="match status" value="1"/>
</dbReference>
<evidence type="ECO:0000256" key="2">
    <source>
        <dbReference type="ARBA" id="ARBA00006162"/>
    </source>
</evidence>
<evidence type="ECO:0000256" key="4">
    <source>
        <dbReference type="ARBA" id="ARBA00022692"/>
    </source>
</evidence>
<dbReference type="NCBIfam" id="TIGR03920">
    <property type="entry name" value="T7SS_EccD"/>
    <property type="match status" value="1"/>
</dbReference>
<keyword evidence="10" id="KW-1185">Reference proteome</keyword>
<feature type="domain" description="EccD-like transmembrane" evidence="8">
    <location>
        <begin position="122"/>
        <end position="465"/>
    </location>
</feature>
<dbReference type="InterPro" id="IPR006707">
    <property type="entry name" value="T7SS_EccD"/>
</dbReference>
<keyword evidence="6 7" id="KW-0472">Membrane</keyword>
<dbReference type="InterPro" id="IPR024962">
    <property type="entry name" value="YukD-like"/>
</dbReference>
<dbReference type="EMBL" id="BOOY01000017">
    <property type="protein sequence ID" value="GIJ03059.1"/>
    <property type="molecule type" value="Genomic_DNA"/>
</dbReference>
<keyword evidence="4 7" id="KW-0812">Transmembrane</keyword>